<dbReference type="InterPro" id="IPR000871">
    <property type="entry name" value="Beta-lactam_class-A"/>
</dbReference>
<dbReference type="GO" id="GO:0030655">
    <property type="term" value="P:beta-lactam antibiotic catabolic process"/>
    <property type="evidence" value="ECO:0007669"/>
    <property type="project" value="InterPro"/>
</dbReference>
<dbReference type="Pfam" id="PF13354">
    <property type="entry name" value="Beta-lactamase2"/>
    <property type="match status" value="1"/>
</dbReference>
<evidence type="ECO:0000313" key="11">
    <source>
        <dbReference type="Proteomes" id="UP000261931"/>
    </source>
</evidence>
<feature type="region of interest" description="Disordered" evidence="7">
    <location>
        <begin position="228"/>
        <end position="247"/>
    </location>
</feature>
<dbReference type="InterPro" id="IPR045155">
    <property type="entry name" value="Beta-lactam_cat"/>
</dbReference>
<evidence type="ECO:0000256" key="5">
    <source>
        <dbReference type="ARBA" id="ARBA00023251"/>
    </source>
</evidence>
<evidence type="ECO:0000259" key="9">
    <source>
        <dbReference type="Pfam" id="PF13354"/>
    </source>
</evidence>
<protein>
    <recommendedName>
        <fullName evidence="3 6">Beta-lactamase</fullName>
        <ecNumber evidence="3 6">3.5.2.6</ecNumber>
    </recommendedName>
</protein>
<dbReference type="Gene3D" id="3.40.710.10">
    <property type="entry name" value="DD-peptidase/beta-lactamase superfamily"/>
    <property type="match status" value="1"/>
</dbReference>
<evidence type="ECO:0000256" key="2">
    <source>
        <dbReference type="ARBA" id="ARBA00009009"/>
    </source>
</evidence>
<dbReference type="InterPro" id="IPR012338">
    <property type="entry name" value="Beta-lactam/transpept-like"/>
</dbReference>
<evidence type="ECO:0000313" key="10">
    <source>
        <dbReference type="EMBL" id="RFP80401.1"/>
    </source>
</evidence>
<dbReference type="NCBIfam" id="NF033103">
    <property type="entry name" value="bla_class_A"/>
    <property type="match status" value="1"/>
</dbReference>
<dbReference type="Proteomes" id="UP000261931">
    <property type="component" value="Unassembled WGS sequence"/>
</dbReference>
<accession>A0A372ELX0</accession>
<feature type="signal peptide" evidence="8">
    <location>
        <begin position="1"/>
        <end position="28"/>
    </location>
</feature>
<keyword evidence="5 6" id="KW-0046">Antibiotic resistance</keyword>
<evidence type="ECO:0000256" key="3">
    <source>
        <dbReference type="ARBA" id="ARBA00012865"/>
    </source>
</evidence>
<gene>
    <name evidence="10" type="primary">bla</name>
    <name evidence="10" type="ORF">DY262_08165</name>
</gene>
<feature type="domain" description="Beta-lactamase class A catalytic" evidence="9">
    <location>
        <begin position="51"/>
        <end position="266"/>
    </location>
</feature>
<dbReference type="PROSITE" id="PS00146">
    <property type="entry name" value="BETA_LACTAMASE_A"/>
    <property type="match status" value="1"/>
</dbReference>
<dbReference type="PRINTS" id="PR00118">
    <property type="entry name" value="BLACTAMASEA"/>
</dbReference>
<keyword evidence="4 6" id="KW-0378">Hydrolase</keyword>
<proteinExistence type="inferred from homology"/>
<dbReference type="SUPFAM" id="SSF56601">
    <property type="entry name" value="beta-lactamase/transpeptidase-like"/>
    <property type="match status" value="1"/>
</dbReference>
<dbReference type="PANTHER" id="PTHR35333:SF3">
    <property type="entry name" value="BETA-LACTAMASE-TYPE TRANSPEPTIDASE FOLD CONTAINING PROTEIN"/>
    <property type="match status" value="1"/>
</dbReference>
<dbReference type="PANTHER" id="PTHR35333">
    <property type="entry name" value="BETA-LACTAMASE"/>
    <property type="match status" value="1"/>
</dbReference>
<evidence type="ECO:0000256" key="7">
    <source>
        <dbReference type="SAM" id="MobiDB-lite"/>
    </source>
</evidence>
<dbReference type="GO" id="GO:0046677">
    <property type="term" value="P:response to antibiotic"/>
    <property type="evidence" value="ECO:0007669"/>
    <property type="project" value="UniProtKB-UniRule"/>
</dbReference>
<dbReference type="RefSeq" id="WP_116958431.1">
    <property type="nucleotide sequence ID" value="NZ_QVLS01000003.1"/>
</dbReference>
<keyword evidence="8" id="KW-0732">Signal</keyword>
<evidence type="ECO:0000256" key="4">
    <source>
        <dbReference type="ARBA" id="ARBA00022801"/>
    </source>
</evidence>
<dbReference type="EC" id="3.5.2.6" evidence="3 6"/>
<keyword evidence="11" id="KW-1185">Reference proteome</keyword>
<dbReference type="GO" id="GO:0008800">
    <property type="term" value="F:beta-lactamase activity"/>
    <property type="evidence" value="ECO:0007669"/>
    <property type="project" value="UniProtKB-UniRule"/>
</dbReference>
<comment type="similarity">
    <text evidence="2 6">Belongs to the class-A beta-lactamase family.</text>
</comment>
<dbReference type="AlphaFoldDB" id="A0A372ELX0"/>
<comment type="catalytic activity">
    <reaction evidence="1 6">
        <text>a beta-lactam + H2O = a substituted beta-amino acid</text>
        <dbReference type="Rhea" id="RHEA:20401"/>
        <dbReference type="ChEBI" id="CHEBI:15377"/>
        <dbReference type="ChEBI" id="CHEBI:35627"/>
        <dbReference type="ChEBI" id="CHEBI:140347"/>
        <dbReference type="EC" id="3.5.2.6"/>
    </reaction>
</comment>
<name>A0A372ELX0_9BURK</name>
<organism evidence="10 11">
    <name type="scientific">Hydrogenophaga borbori</name>
    <dbReference type="NCBI Taxonomy" id="2294117"/>
    <lineage>
        <taxon>Bacteria</taxon>
        <taxon>Pseudomonadati</taxon>
        <taxon>Pseudomonadota</taxon>
        <taxon>Betaproteobacteria</taxon>
        <taxon>Burkholderiales</taxon>
        <taxon>Comamonadaceae</taxon>
        <taxon>Hydrogenophaga</taxon>
    </lineage>
</organism>
<sequence>MIHRRQLLGLAATAPALAAFLMPQFAWGQESTDALDAAARALEAKSRGRLGVHILDTADGREWGHRSDERFLMLSTFKTLAAALVLRRADQGKAPLSKRVRYRQRDLVQWSPVTEKHVGGRGLSLAQLCEATITTSDNTAANLILREVGGPAALTAFLRGVGDPVTRLDRMEPELNEPSPGEDLDTTTPRAMARTLRTLLLGEALSPASREQLAAWLKANTTGDRRLRAGVPPSWGIGEKTGTAGESANDAGIVWPPGRAPLLVSAYLADSPAGAAAREQALAGVGRLLAAW</sequence>
<dbReference type="EMBL" id="QVLS01000003">
    <property type="protein sequence ID" value="RFP80401.1"/>
    <property type="molecule type" value="Genomic_DNA"/>
</dbReference>
<comment type="caution">
    <text evidence="10">The sequence shown here is derived from an EMBL/GenBank/DDBJ whole genome shotgun (WGS) entry which is preliminary data.</text>
</comment>
<reference evidence="10 11" key="1">
    <citation type="submission" date="2018-08" db="EMBL/GenBank/DDBJ databases">
        <title>Hydrogenophaga sp. LA-38 isolated from sludge.</title>
        <authorList>
            <person name="Im W.-T."/>
        </authorList>
    </citation>
    <scope>NUCLEOTIDE SEQUENCE [LARGE SCALE GENOMIC DNA]</scope>
    <source>
        <strain evidence="10 11">LA-38</strain>
    </source>
</reference>
<evidence type="ECO:0000256" key="1">
    <source>
        <dbReference type="ARBA" id="ARBA00001526"/>
    </source>
</evidence>
<dbReference type="InterPro" id="IPR023650">
    <property type="entry name" value="Beta-lactam_class-A_AS"/>
</dbReference>
<feature type="chain" id="PRO_5016876889" description="Beta-lactamase" evidence="8">
    <location>
        <begin position="29"/>
        <end position="292"/>
    </location>
</feature>
<evidence type="ECO:0000256" key="6">
    <source>
        <dbReference type="RuleBase" id="RU361140"/>
    </source>
</evidence>
<evidence type="ECO:0000256" key="8">
    <source>
        <dbReference type="SAM" id="SignalP"/>
    </source>
</evidence>